<dbReference type="InterPro" id="IPR037518">
    <property type="entry name" value="MPN"/>
</dbReference>
<dbReference type="GO" id="GO:0006508">
    <property type="term" value="P:proteolysis"/>
    <property type="evidence" value="ECO:0007669"/>
    <property type="project" value="UniProtKB-KW"/>
</dbReference>
<evidence type="ECO:0000256" key="3">
    <source>
        <dbReference type="ARBA" id="ARBA00022801"/>
    </source>
</evidence>
<sequence>MWSIRRRVIRMVMEASRDSLPKEFGAFLRAEKKVIYEIAILPGTIQGDSHTIFQIYNKPIDFSMVGSIHSHPSGVISPSDADLHMFSNTGSIHIIVGYPFMEYSFIAFNRKGEAEKIEIIG</sequence>
<dbReference type="Gene3D" id="3.40.140.10">
    <property type="entry name" value="Cytidine Deaminase, domain 2"/>
    <property type="match status" value="1"/>
</dbReference>
<keyword evidence="2" id="KW-0479">Metal-binding</keyword>
<keyword evidence="1" id="KW-0645">Protease</keyword>
<protein>
    <recommendedName>
        <fullName evidence="6">MPN domain-containing protein</fullName>
    </recommendedName>
</protein>
<dbReference type="AlphaFoldDB" id="T1C8G7"/>
<organism evidence="7">
    <name type="scientific">mine drainage metagenome</name>
    <dbReference type="NCBI Taxonomy" id="410659"/>
    <lineage>
        <taxon>unclassified sequences</taxon>
        <taxon>metagenomes</taxon>
        <taxon>ecological metagenomes</taxon>
    </lineage>
</organism>
<dbReference type="InterPro" id="IPR028090">
    <property type="entry name" value="JAB_dom_prok"/>
</dbReference>
<evidence type="ECO:0000256" key="2">
    <source>
        <dbReference type="ARBA" id="ARBA00022723"/>
    </source>
</evidence>
<reference evidence="7" key="2">
    <citation type="journal article" date="2014" name="ISME J.">
        <title>Microbial stratification in low pH oxic and suboxic macroscopic growths along an acid mine drainage.</title>
        <authorList>
            <person name="Mendez-Garcia C."/>
            <person name="Mesa V."/>
            <person name="Sprenger R.R."/>
            <person name="Richter M."/>
            <person name="Diez M.S."/>
            <person name="Solano J."/>
            <person name="Bargiela R."/>
            <person name="Golyshina O.V."/>
            <person name="Manteca A."/>
            <person name="Ramos J.L."/>
            <person name="Gallego J.R."/>
            <person name="Llorente I."/>
            <person name="Martins Dos Santos V.A."/>
            <person name="Jensen O.N."/>
            <person name="Pelaez A.I."/>
            <person name="Sanchez J."/>
            <person name="Ferrer M."/>
        </authorList>
    </citation>
    <scope>NUCLEOTIDE SEQUENCE</scope>
</reference>
<keyword evidence="4" id="KW-0862">Zinc</keyword>
<dbReference type="EMBL" id="AUZX01002230">
    <property type="protein sequence ID" value="EQD77273.1"/>
    <property type="molecule type" value="Genomic_DNA"/>
</dbReference>
<dbReference type="GO" id="GO:0046872">
    <property type="term" value="F:metal ion binding"/>
    <property type="evidence" value="ECO:0007669"/>
    <property type="project" value="UniProtKB-KW"/>
</dbReference>
<evidence type="ECO:0000256" key="5">
    <source>
        <dbReference type="ARBA" id="ARBA00023049"/>
    </source>
</evidence>
<keyword evidence="3" id="KW-0378">Hydrolase</keyword>
<dbReference type="CDD" id="cd08072">
    <property type="entry name" value="MPN_archaeal"/>
    <property type="match status" value="1"/>
</dbReference>
<evidence type="ECO:0000256" key="4">
    <source>
        <dbReference type="ARBA" id="ARBA00022833"/>
    </source>
</evidence>
<proteinExistence type="predicted"/>
<name>T1C8G7_9ZZZZ</name>
<evidence type="ECO:0000313" key="7">
    <source>
        <dbReference type="EMBL" id="EQD77273.1"/>
    </source>
</evidence>
<dbReference type="PROSITE" id="PS50249">
    <property type="entry name" value="MPN"/>
    <property type="match status" value="1"/>
</dbReference>
<reference evidence="7" key="1">
    <citation type="submission" date="2013-08" db="EMBL/GenBank/DDBJ databases">
        <authorList>
            <person name="Mendez C."/>
            <person name="Richter M."/>
            <person name="Ferrer M."/>
            <person name="Sanchez J."/>
        </authorList>
    </citation>
    <scope>NUCLEOTIDE SEQUENCE</scope>
</reference>
<dbReference type="GO" id="GO:0008237">
    <property type="term" value="F:metallopeptidase activity"/>
    <property type="evidence" value="ECO:0007669"/>
    <property type="project" value="UniProtKB-KW"/>
</dbReference>
<evidence type="ECO:0000259" key="6">
    <source>
        <dbReference type="PROSITE" id="PS50249"/>
    </source>
</evidence>
<accession>T1C8G7</accession>
<gene>
    <name evidence="7" type="ORF">B1A_03035</name>
</gene>
<feature type="domain" description="MPN" evidence="6">
    <location>
        <begin position="1"/>
        <end position="121"/>
    </location>
</feature>
<evidence type="ECO:0000256" key="1">
    <source>
        <dbReference type="ARBA" id="ARBA00022670"/>
    </source>
</evidence>
<keyword evidence="5" id="KW-0482">Metalloprotease</keyword>
<dbReference type="Pfam" id="PF14464">
    <property type="entry name" value="Prok-JAB"/>
    <property type="match status" value="1"/>
</dbReference>
<dbReference type="SUPFAM" id="SSF102712">
    <property type="entry name" value="JAB1/MPN domain"/>
    <property type="match status" value="1"/>
</dbReference>
<comment type="caution">
    <text evidence="7">The sequence shown here is derived from an EMBL/GenBank/DDBJ whole genome shotgun (WGS) entry which is preliminary data.</text>
</comment>